<dbReference type="RefSeq" id="WP_249464948.1">
    <property type="nucleotide sequence ID" value="NZ_CP091196.1"/>
</dbReference>
<dbReference type="EMBL" id="CP091196">
    <property type="protein sequence ID" value="UQS23295.1"/>
    <property type="molecule type" value="Genomic_DNA"/>
</dbReference>
<dbReference type="GO" id="GO:0008233">
    <property type="term" value="F:peptidase activity"/>
    <property type="evidence" value="ECO:0007669"/>
    <property type="project" value="UniProtKB-KW"/>
</dbReference>
<dbReference type="CDD" id="cd06163">
    <property type="entry name" value="S2P-M50_PDZ_RseP-like"/>
    <property type="match status" value="1"/>
</dbReference>
<comment type="similarity">
    <text evidence="3">Belongs to the peptidase M50B family.</text>
</comment>
<dbReference type="Gene3D" id="2.30.42.10">
    <property type="match status" value="1"/>
</dbReference>
<dbReference type="SUPFAM" id="SSF50156">
    <property type="entry name" value="PDZ domain-like"/>
    <property type="match status" value="1"/>
</dbReference>
<keyword evidence="14" id="KW-1185">Reference proteome</keyword>
<protein>
    <submittedName>
        <fullName evidence="13">Site-2 protease family protein</fullName>
    </submittedName>
</protein>
<feature type="transmembrane region" description="Helical" evidence="11">
    <location>
        <begin position="378"/>
        <end position="400"/>
    </location>
</feature>
<name>A0ABY4NTB2_9PSEU</name>
<accession>A0ABY4NTB2</accession>
<dbReference type="Proteomes" id="UP000830158">
    <property type="component" value="Chromosome"/>
</dbReference>
<feature type="transmembrane region" description="Helical" evidence="11">
    <location>
        <begin position="98"/>
        <end position="119"/>
    </location>
</feature>
<dbReference type="InterPro" id="IPR041489">
    <property type="entry name" value="PDZ_6"/>
</dbReference>
<organism evidence="13 14">
    <name type="scientific">Amycolatopsis thermalba</name>
    <dbReference type="NCBI Taxonomy" id="944492"/>
    <lineage>
        <taxon>Bacteria</taxon>
        <taxon>Bacillati</taxon>
        <taxon>Actinomycetota</taxon>
        <taxon>Actinomycetes</taxon>
        <taxon>Pseudonocardiales</taxon>
        <taxon>Pseudonocardiaceae</taxon>
        <taxon>Amycolatopsis</taxon>
    </lineage>
</organism>
<evidence type="ECO:0000256" key="11">
    <source>
        <dbReference type="SAM" id="Phobius"/>
    </source>
</evidence>
<evidence type="ECO:0000256" key="2">
    <source>
        <dbReference type="ARBA" id="ARBA00004141"/>
    </source>
</evidence>
<evidence type="ECO:0000256" key="5">
    <source>
        <dbReference type="ARBA" id="ARBA00022692"/>
    </source>
</evidence>
<keyword evidence="10 11" id="KW-0472">Membrane</keyword>
<evidence type="ECO:0000256" key="8">
    <source>
        <dbReference type="ARBA" id="ARBA00022989"/>
    </source>
</evidence>
<dbReference type="Pfam" id="PF17820">
    <property type="entry name" value="PDZ_6"/>
    <property type="match status" value="1"/>
</dbReference>
<dbReference type="InterPro" id="IPR036034">
    <property type="entry name" value="PDZ_sf"/>
</dbReference>
<gene>
    <name evidence="13" type="ORF">L1857_10930</name>
</gene>
<dbReference type="InterPro" id="IPR001478">
    <property type="entry name" value="PDZ"/>
</dbReference>
<comment type="subcellular location">
    <subcellularLocation>
        <location evidence="2">Membrane</location>
        <topology evidence="2">Multi-pass membrane protein</topology>
    </subcellularLocation>
</comment>
<keyword evidence="9" id="KW-0482">Metalloprotease</keyword>
<keyword evidence="5 11" id="KW-0812">Transmembrane</keyword>
<dbReference type="PROSITE" id="PS50106">
    <property type="entry name" value="PDZ"/>
    <property type="match status" value="1"/>
</dbReference>
<evidence type="ECO:0000256" key="9">
    <source>
        <dbReference type="ARBA" id="ARBA00023049"/>
    </source>
</evidence>
<keyword evidence="8 11" id="KW-1133">Transmembrane helix</keyword>
<dbReference type="PANTHER" id="PTHR42837">
    <property type="entry name" value="REGULATOR OF SIGMA-E PROTEASE RSEP"/>
    <property type="match status" value="1"/>
</dbReference>
<evidence type="ECO:0000313" key="13">
    <source>
        <dbReference type="EMBL" id="UQS23295.1"/>
    </source>
</evidence>
<evidence type="ECO:0000313" key="14">
    <source>
        <dbReference type="Proteomes" id="UP000830158"/>
    </source>
</evidence>
<comment type="cofactor">
    <cofactor evidence="1">
        <name>Zn(2+)</name>
        <dbReference type="ChEBI" id="CHEBI:29105"/>
    </cofactor>
</comment>
<evidence type="ECO:0000259" key="12">
    <source>
        <dbReference type="PROSITE" id="PS50106"/>
    </source>
</evidence>
<proteinExistence type="inferred from homology"/>
<keyword evidence="7" id="KW-0862">Zinc</keyword>
<dbReference type="GO" id="GO:0006508">
    <property type="term" value="P:proteolysis"/>
    <property type="evidence" value="ECO:0007669"/>
    <property type="project" value="UniProtKB-KW"/>
</dbReference>
<evidence type="ECO:0000256" key="3">
    <source>
        <dbReference type="ARBA" id="ARBA00007931"/>
    </source>
</evidence>
<dbReference type="PANTHER" id="PTHR42837:SF2">
    <property type="entry name" value="MEMBRANE METALLOPROTEASE ARASP2, CHLOROPLASTIC-RELATED"/>
    <property type="match status" value="1"/>
</dbReference>
<dbReference type="InterPro" id="IPR008915">
    <property type="entry name" value="Peptidase_M50"/>
</dbReference>
<dbReference type="InterPro" id="IPR004387">
    <property type="entry name" value="Pept_M50_Zn"/>
</dbReference>
<feature type="transmembrane region" description="Helical" evidence="11">
    <location>
        <begin position="316"/>
        <end position="337"/>
    </location>
</feature>
<evidence type="ECO:0000256" key="6">
    <source>
        <dbReference type="ARBA" id="ARBA00022801"/>
    </source>
</evidence>
<evidence type="ECO:0000256" key="10">
    <source>
        <dbReference type="ARBA" id="ARBA00023136"/>
    </source>
</evidence>
<keyword evidence="4 13" id="KW-0645">Protease</keyword>
<feature type="domain" description="PDZ" evidence="12">
    <location>
        <begin position="156"/>
        <end position="206"/>
    </location>
</feature>
<evidence type="ECO:0000256" key="4">
    <source>
        <dbReference type="ARBA" id="ARBA00022670"/>
    </source>
</evidence>
<reference evidence="13" key="1">
    <citation type="submission" date="2022-01" db="EMBL/GenBank/DDBJ databases">
        <title>PSI-footprinting approach for the identification of protein synthesis inhibitor producers.</title>
        <authorList>
            <person name="Handel F."/>
            <person name="Kulik A."/>
            <person name="Wex K.W."/>
            <person name="Berscheid A."/>
            <person name="Saur J.S."/>
            <person name="Winkler A."/>
            <person name="Wibberg D."/>
            <person name="Kalinowski J."/>
            <person name="Broetz-Oesterhelt H."/>
            <person name="Mast Y."/>
        </authorList>
    </citation>
    <scope>NUCLEOTIDE SEQUENCE</scope>
    <source>
        <strain evidence="13">KNN 49.3e</strain>
    </source>
</reference>
<sequence>MAYVFGVVLFALGICVSVALHEAGHMLTAKAFGMKVRRYFVGFGPTVFSFRRGETEYGLKWIPLGGFCDIAGMTALDEVKPDEAPRAMWRFKTWKRTVVMAAGSVTHFILGFVVLYLMAATMGLPNAVGKPQISTVSECVRSATTDEEFANPVCRPGDAAPAKSGGIQPGDEIVSVNGTRTPTYSDVTAAIQQLSGPTRFEVERDGRIVPLTVDVVRVDRPVTDPANPNGPEKVVSVGSIGVTFQRMFEYNAITAIAGAAGFTGDMFVQTWQRLLEFPERIPAVVSSIFGGERDPNTPVSVVGASRIGGEAVEAGLWSLFLLLLASLNFFVGVFNLLPLLPLDGGHIAVIWYERVRDWIRKLRGKAAGGPVDYSKLSAVTVVLVLIGGAVTLLTVTADIVNPIRLQ</sequence>
<evidence type="ECO:0000256" key="7">
    <source>
        <dbReference type="ARBA" id="ARBA00022833"/>
    </source>
</evidence>
<evidence type="ECO:0000256" key="1">
    <source>
        <dbReference type="ARBA" id="ARBA00001947"/>
    </source>
</evidence>
<keyword evidence="6" id="KW-0378">Hydrolase</keyword>
<dbReference type="Pfam" id="PF02163">
    <property type="entry name" value="Peptidase_M50"/>
    <property type="match status" value="1"/>
</dbReference>